<keyword evidence="4 7" id="KW-0812">Transmembrane</keyword>
<dbReference type="InterPro" id="IPR001640">
    <property type="entry name" value="Lgt"/>
</dbReference>
<gene>
    <name evidence="7" type="primary">lgt</name>
    <name evidence="8" type="ORF">GGG87_07245</name>
    <name evidence="9" type="ORF">GGH11_06950</name>
</gene>
<feature type="transmembrane region" description="Helical" evidence="7">
    <location>
        <begin position="198"/>
        <end position="216"/>
    </location>
</feature>
<comment type="similarity">
    <text evidence="1 7">Belongs to the Lgt family.</text>
</comment>
<evidence type="ECO:0000256" key="5">
    <source>
        <dbReference type="ARBA" id="ARBA00022989"/>
    </source>
</evidence>
<dbReference type="Proteomes" id="UP000435060">
    <property type="component" value="Unassembled WGS sequence"/>
</dbReference>
<evidence type="ECO:0000256" key="4">
    <source>
        <dbReference type="ARBA" id="ARBA00022692"/>
    </source>
</evidence>
<proteinExistence type="inferred from homology"/>
<sequence>MDPVAVKFGPLEIRWYALCIITGLILAVFLASKEAPRKKILSDDIVDFILIAFPLAILGARIYYVAFSWDLYKDNLLSIFAIWEGGIAIYGGLLTGFLVLIFFTRHRFIEIWDFLDVVAPSVMIAQAIGRWGNFFNQEAYGASVSNLDYLPEFIRKQMYIDGSYRTPTFLYESLWNLFGFVLICVLRRRKKLLKQGEITLFYLVWYGVGRFVIEGMRTDSLMFLGLRVSQWLSALFVLLALILFFYRRRKDIPYYQI</sequence>
<dbReference type="GO" id="GO:0008961">
    <property type="term" value="F:phosphatidylglycerol-prolipoprotein diacylglyceryl transferase activity"/>
    <property type="evidence" value="ECO:0007669"/>
    <property type="project" value="UniProtKB-UniRule"/>
</dbReference>
<evidence type="ECO:0000313" key="10">
    <source>
        <dbReference type="Proteomes" id="UP000435060"/>
    </source>
</evidence>
<evidence type="ECO:0000313" key="11">
    <source>
        <dbReference type="Proteomes" id="UP000435423"/>
    </source>
</evidence>
<dbReference type="Pfam" id="PF01790">
    <property type="entry name" value="LGT"/>
    <property type="match status" value="1"/>
</dbReference>
<dbReference type="EMBL" id="WLCG01000009">
    <property type="protein sequence ID" value="MTB64788.1"/>
    <property type="molecule type" value="Genomic_DNA"/>
</dbReference>
<protein>
    <recommendedName>
        <fullName evidence="7">Phosphatidylglycerol--prolipoprotein diacylglyceryl transferase</fullName>
        <ecNumber evidence="7">2.5.1.145</ecNumber>
    </recommendedName>
</protein>
<feature type="transmembrane region" description="Helical" evidence="7">
    <location>
        <begin position="13"/>
        <end position="32"/>
    </location>
</feature>
<dbReference type="HAMAP" id="MF_01147">
    <property type="entry name" value="Lgt"/>
    <property type="match status" value="1"/>
</dbReference>
<feature type="binding site" evidence="7">
    <location>
        <position position="130"/>
    </location>
    <ligand>
        <name>a 1,2-diacyl-sn-glycero-3-phospho-(1'-sn-glycerol)</name>
        <dbReference type="ChEBI" id="CHEBI:64716"/>
    </ligand>
</feature>
<keyword evidence="3 7" id="KW-0808">Transferase</keyword>
<comment type="function">
    <text evidence="7">Catalyzes the transfer of the diacylglyceryl group from phosphatidylglycerol to the sulfhydryl group of the N-terminal cysteine of a prolipoprotein, the first step in the formation of mature lipoproteins.</text>
</comment>
<keyword evidence="5 7" id="KW-1133">Transmembrane helix</keyword>
<dbReference type="UniPathway" id="UPA00664"/>
<keyword evidence="2 7" id="KW-1003">Cell membrane</keyword>
<dbReference type="GO" id="GO:0005886">
    <property type="term" value="C:plasma membrane"/>
    <property type="evidence" value="ECO:0007669"/>
    <property type="project" value="UniProtKB-SubCell"/>
</dbReference>
<dbReference type="PANTHER" id="PTHR30589">
    <property type="entry name" value="PROLIPOPROTEIN DIACYLGLYCERYL TRANSFERASE"/>
    <property type="match status" value="1"/>
</dbReference>
<feature type="transmembrane region" description="Helical" evidence="7">
    <location>
        <begin position="44"/>
        <end position="64"/>
    </location>
</feature>
<reference evidence="9 11" key="1">
    <citation type="submission" date="2019-10" db="EMBL/GenBank/DDBJ databases">
        <title>Streptococcis sp, isolated from the respiratory tract of Marmot.</title>
        <authorList>
            <person name="Zhang G."/>
        </authorList>
    </citation>
    <scope>NUCLEOTIDE SEQUENCE [LARGE SCALE GENOMIC DNA]</scope>
    <source>
        <strain evidence="9">Zg-70</strain>
        <strain evidence="11">zg-70</strain>
    </source>
</reference>
<evidence type="ECO:0000256" key="6">
    <source>
        <dbReference type="ARBA" id="ARBA00023136"/>
    </source>
</evidence>
<accession>A0A6I4RD58</accession>
<reference evidence="8 10" key="2">
    <citation type="submission" date="2019-11" db="EMBL/GenBank/DDBJ databases">
        <title>Streptococcis sp. isolated from the respiratory tract of Marmot.</title>
        <authorList>
            <person name="Zhang G."/>
        </authorList>
    </citation>
    <scope>NUCLEOTIDE SEQUENCE [LARGE SCALE GENOMIC DNA]</scope>
    <source>
        <strain evidence="8">Zg-86</strain>
        <strain evidence="10">zg-86</strain>
    </source>
</reference>
<dbReference type="PROSITE" id="PS01311">
    <property type="entry name" value="LGT"/>
    <property type="match status" value="1"/>
</dbReference>
<dbReference type="GO" id="GO:0042158">
    <property type="term" value="P:lipoprotein biosynthetic process"/>
    <property type="evidence" value="ECO:0007669"/>
    <property type="project" value="UniProtKB-UniRule"/>
</dbReference>
<dbReference type="PANTHER" id="PTHR30589:SF0">
    <property type="entry name" value="PHOSPHATIDYLGLYCEROL--PROLIPOPROTEIN DIACYLGLYCERYL TRANSFERASE"/>
    <property type="match status" value="1"/>
</dbReference>
<comment type="pathway">
    <text evidence="7">Protein modification; lipoprotein biosynthesis (diacylglyceryl transfer).</text>
</comment>
<comment type="catalytic activity">
    <reaction evidence="7">
        <text>L-cysteinyl-[prolipoprotein] + a 1,2-diacyl-sn-glycero-3-phospho-(1'-sn-glycerol) = an S-1,2-diacyl-sn-glyceryl-L-cysteinyl-[prolipoprotein] + sn-glycerol 1-phosphate + H(+)</text>
        <dbReference type="Rhea" id="RHEA:56712"/>
        <dbReference type="Rhea" id="RHEA-COMP:14679"/>
        <dbReference type="Rhea" id="RHEA-COMP:14680"/>
        <dbReference type="ChEBI" id="CHEBI:15378"/>
        <dbReference type="ChEBI" id="CHEBI:29950"/>
        <dbReference type="ChEBI" id="CHEBI:57685"/>
        <dbReference type="ChEBI" id="CHEBI:64716"/>
        <dbReference type="ChEBI" id="CHEBI:140658"/>
        <dbReference type="EC" id="2.5.1.145"/>
    </reaction>
</comment>
<name>A0A6I4RD58_9STRE</name>
<evidence type="ECO:0000313" key="9">
    <source>
        <dbReference type="EMBL" id="MWV56708.1"/>
    </source>
</evidence>
<feature type="transmembrane region" description="Helical" evidence="7">
    <location>
        <begin position="228"/>
        <end position="246"/>
    </location>
</feature>
<evidence type="ECO:0000256" key="2">
    <source>
        <dbReference type="ARBA" id="ARBA00022475"/>
    </source>
</evidence>
<evidence type="ECO:0000256" key="7">
    <source>
        <dbReference type="HAMAP-Rule" id="MF_01147"/>
    </source>
</evidence>
<dbReference type="AlphaFoldDB" id="A0A6I4RD58"/>
<evidence type="ECO:0000313" key="8">
    <source>
        <dbReference type="EMBL" id="MTB64788.1"/>
    </source>
</evidence>
<evidence type="ECO:0000256" key="1">
    <source>
        <dbReference type="ARBA" id="ARBA00007150"/>
    </source>
</evidence>
<organism evidence="9 11">
    <name type="scientific">Streptococcus zhangguiae</name>
    <dbReference type="NCBI Taxonomy" id="2664091"/>
    <lineage>
        <taxon>Bacteria</taxon>
        <taxon>Bacillati</taxon>
        <taxon>Bacillota</taxon>
        <taxon>Bacilli</taxon>
        <taxon>Lactobacillales</taxon>
        <taxon>Streptococcaceae</taxon>
        <taxon>Streptococcus</taxon>
    </lineage>
</organism>
<dbReference type="EMBL" id="WUBJ01000008">
    <property type="protein sequence ID" value="MWV56708.1"/>
    <property type="molecule type" value="Genomic_DNA"/>
</dbReference>
<keyword evidence="9" id="KW-0328">Glycosyltransferase</keyword>
<keyword evidence="10" id="KW-1185">Reference proteome</keyword>
<evidence type="ECO:0000256" key="3">
    <source>
        <dbReference type="ARBA" id="ARBA00022679"/>
    </source>
</evidence>
<dbReference type="NCBIfam" id="TIGR00544">
    <property type="entry name" value="lgt"/>
    <property type="match status" value="1"/>
</dbReference>
<keyword evidence="6 7" id="KW-0472">Membrane</keyword>
<feature type="transmembrane region" description="Helical" evidence="7">
    <location>
        <begin position="76"/>
        <end position="104"/>
    </location>
</feature>
<dbReference type="Proteomes" id="UP000435423">
    <property type="component" value="Unassembled WGS sequence"/>
</dbReference>
<dbReference type="EC" id="2.5.1.145" evidence="7"/>
<comment type="subcellular location">
    <subcellularLocation>
        <location evidence="7">Cell membrane</location>
        <topology evidence="7">Multi-pass membrane protein</topology>
    </subcellularLocation>
</comment>
<comment type="caution">
    <text evidence="9">The sequence shown here is derived from an EMBL/GenBank/DDBJ whole genome shotgun (WGS) entry which is preliminary data.</text>
</comment>